<proteinExistence type="predicted"/>
<keyword evidence="1" id="KW-0472">Membrane</keyword>
<evidence type="ECO:0000256" key="1">
    <source>
        <dbReference type="SAM" id="Phobius"/>
    </source>
</evidence>
<comment type="caution">
    <text evidence="2">The sequence shown here is derived from an EMBL/GenBank/DDBJ whole genome shotgun (WGS) entry which is preliminary data.</text>
</comment>
<evidence type="ECO:0008006" key="4">
    <source>
        <dbReference type="Google" id="ProtNLM"/>
    </source>
</evidence>
<dbReference type="EMBL" id="QWKX01000035">
    <property type="protein sequence ID" value="RIH76877.1"/>
    <property type="molecule type" value="Genomic_DNA"/>
</dbReference>
<dbReference type="Proteomes" id="UP000266089">
    <property type="component" value="Unassembled WGS sequence"/>
</dbReference>
<keyword evidence="1" id="KW-1133">Transmembrane helix</keyword>
<dbReference type="AlphaFoldDB" id="A0A399DXM3"/>
<gene>
    <name evidence="2" type="ORF">Mcate_01598</name>
</gene>
<reference evidence="2 3" key="1">
    <citation type="submission" date="2018-08" db="EMBL/GenBank/DDBJ databases">
        <title>Meiothermus cateniformans JCM 15151 genome sequencing project.</title>
        <authorList>
            <person name="Da Costa M.S."/>
            <person name="Albuquerque L."/>
            <person name="Raposo P."/>
            <person name="Froufe H.J.C."/>
            <person name="Barroso C.S."/>
            <person name="Egas C."/>
        </authorList>
    </citation>
    <scope>NUCLEOTIDE SEQUENCE [LARGE SCALE GENOMIC DNA]</scope>
    <source>
        <strain evidence="2 3">JCM 15151</strain>
    </source>
</reference>
<dbReference type="RefSeq" id="WP_013012906.1">
    <property type="nucleotide sequence ID" value="NZ_JBHSXZ010000031.1"/>
</dbReference>
<evidence type="ECO:0000313" key="2">
    <source>
        <dbReference type="EMBL" id="RIH76877.1"/>
    </source>
</evidence>
<feature type="transmembrane region" description="Helical" evidence="1">
    <location>
        <begin position="47"/>
        <end position="65"/>
    </location>
</feature>
<keyword evidence="1" id="KW-0812">Transmembrane</keyword>
<accession>A0A399DXM3</accession>
<sequence length="153" mass="15848">MKRLAPLVVLFALLFGSLGKAQSDGFGIYSGFPTWIGVQYQVSSFRLGAGLAFAGLGAGADYIVLEQAIPAAPGFDLSWYAGAGASVGFWTVLSNTGIYIFPHGLVGIEYAFPAQPFSVYGELQVGFGIGTGALSGVIGGVDFNARAGLIFRP</sequence>
<feature type="transmembrane region" description="Helical" evidence="1">
    <location>
        <begin position="77"/>
        <end position="101"/>
    </location>
</feature>
<dbReference type="OrthoDB" id="26247at2"/>
<name>A0A399DXM3_9DEIN</name>
<evidence type="ECO:0000313" key="3">
    <source>
        <dbReference type="Proteomes" id="UP000266089"/>
    </source>
</evidence>
<protein>
    <recommendedName>
        <fullName evidence="4">Outer membrane protein beta-barrel domain-containing protein</fullName>
    </recommendedName>
</protein>
<organism evidence="2 3">
    <name type="scientific">Meiothermus taiwanensis</name>
    <dbReference type="NCBI Taxonomy" id="172827"/>
    <lineage>
        <taxon>Bacteria</taxon>
        <taxon>Thermotogati</taxon>
        <taxon>Deinococcota</taxon>
        <taxon>Deinococci</taxon>
        <taxon>Thermales</taxon>
        <taxon>Thermaceae</taxon>
        <taxon>Meiothermus</taxon>
    </lineage>
</organism>